<proteinExistence type="predicted"/>
<evidence type="ECO:0000313" key="2">
    <source>
        <dbReference type="EMBL" id="EAN8619779.1"/>
    </source>
</evidence>
<keyword evidence="1" id="KW-0812">Transmembrane</keyword>
<accession>A0A5T3TPX9</accession>
<protein>
    <submittedName>
        <fullName evidence="2">Uncharacterized protein</fullName>
    </submittedName>
</protein>
<keyword evidence="1" id="KW-1133">Transmembrane helix</keyword>
<organism evidence="2">
    <name type="scientific">Salmonella enterica</name>
    <name type="common">Salmonella choleraesuis</name>
    <dbReference type="NCBI Taxonomy" id="28901"/>
    <lineage>
        <taxon>Bacteria</taxon>
        <taxon>Pseudomonadati</taxon>
        <taxon>Pseudomonadota</taxon>
        <taxon>Gammaproteobacteria</taxon>
        <taxon>Enterobacterales</taxon>
        <taxon>Enterobacteriaceae</taxon>
        <taxon>Salmonella</taxon>
    </lineage>
</organism>
<keyword evidence="1" id="KW-0472">Membrane</keyword>
<name>A0A5T3TPX9_SALER</name>
<dbReference type="EMBL" id="AACZJS010000014">
    <property type="protein sequence ID" value="EAN8619779.1"/>
    <property type="molecule type" value="Genomic_DNA"/>
</dbReference>
<dbReference type="AlphaFoldDB" id="A0A5T3TPX9"/>
<evidence type="ECO:0000256" key="1">
    <source>
        <dbReference type="SAM" id="Phobius"/>
    </source>
</evidence>
<reference evidence="2" key="1">
    <citation type="submission" date="2019-01" db="EMBL/GenBank/DDBJ databases">
        <authorList>
            <consortium name="GenomeTrakr network: Whole genome sequencing for foodborne pathogen traceback"/>
        </authorList>
    </citation>
    <scope>NUCLEOTIDE SEQUENCE</scope>
    <source>
        <strain evidence="2">CFSAN089943</strain>
    </source>
</reference>
<comment type="caution">
    <text evidence="2">The sequence shown here is derived from an EMBL/GenBank/DDBJ whole genome shotgun (WGS) entry which is preliminary data.</text>
</comment>
<gene>
    <name evidence="2" type="ORF">EPJ97_11985</name>
</gene>
<feature type="transmembrane region" description="Helical" evidence="1">
    <location>
        <begin position="32"/>
        <end position="55"/>
    </location>
</feature>
<sequence length="305" mass="34750">MDYTSYIIGQLQVEDIIDAIKGVNNTNVIKDYVLPVVLPIISSVLSYFIATRLFYRQEYLKAQRRKVSVVNKCIYDYFSAMTTLLQIKGNYYGGVSISENPIERALAFPVVVFSGAPLSSDLSELACILSQKGVENNRETAKTTNWGDAFVVSDIARRFNSLLAALNVRNDFDDTYRGMIIESTGSPLPTMRFKNDDIVNAIGSNKAAYYIDITEQIMIMIDVLLLDINLLLKELPLYAESLFDKRVMQEDSGILKFNDLHERFPLLMKPVTPPSIKLMSDYLGYSEDEILRRYPYPFFNMHDCE</sequence>